<dbReference type="EMBL" id="JACIDT010000005">
    <property type="protein sequence ID" value="MBB3926130.1"/>
    <property type="molecule type" value="Genomic_DNA"/>
</dbReference>
<keyword evidence="1" id="KW-0418">Kinase</keyword>
<keyword evidence="2" id="KW-1185">Reference proteome</keyword>
<accession>A0A7W6FPS1</accession>
<dbReference type="InterPro" id="IPR042258">
    <property type="entry name" value="DGOK_N"/>
</dbReference>
<dbReference type="Gene3D" id="3.30.420.310">
    <property type="entry name" value="2-keto-3-deoxy-galactonokinase, C-terminal domain"/>
    <property type="match status" value="1"/>
</dbReference>
<dbReference type="RefSeq" id="WP_188071667.1">
    <property type="nucleotide sequence ID" value="NZ_BSPS01000138.1"/>
</dbReference>
<comment type="caution">
    <text evidence="1">The sequence shown here is derived from an EMBL/GenBank/DDBJ whole genome shotgun (WGS) entry which is preliminary data.</text>
</comment>
<keyword evidence="1" id="KW-0808">Transferase</keyword>
<dbReference type="Proteomes" id="UP000571950">
    <property type="component" value="Unassembled WGS sequence"/>
</dbReference>
<proteinExistence type="predicted"/>
<dbReference type="GO" id="GO:0034194">
    <property type="term" value="P:D-galactonate catabolic process"/>
    <property type="evidence" value="ECO:0007669"/>
    <property type="project" value="InterPro"/>
</dbReference>
<dbReference type="GO" id="GO:0008671">
    <property type="term" value="F:2-dehydro-3-deoxygalactonokinase activity"/>
    <property type="evidence" value="ECO:0007669"/>
    <property type="project" value="UniProtKB-EC"/>
</dbReference>
<gene>
    <name evidence="1" type="ORF">GGR43_001845</name>
</gene>
<dbReference type="EC" id="2.7.1.58" evidence="1"/>
<dbReference type="InterPro" id="IPR007729">
    <property type="entry name" value="DGOK"/>
</dbReference>
<sequence>MKGGPCLAIDWGTTNRRVHLLDAGGAVLSTERSDRGIRAIAPGGFGAEIAALRERFGPLPVIAAGMVGSTRGMQEVPYVPAPADIAALAAVLAPAAGVEDMWIVPGVSCRTGGHADVMRGEEVQALGAVAAGLAPADALVCQPGTHNKWIELRAGRITGFATAMTGELFALLRDHSILAEMLDGPIEDGPAFRAGVAAAGQGNLLEQLFGVRAAVLLGDLPRTQAAAFLSGLLIGADAGGRAIAGRTVHLLADRQLGGLYAAAIEALGGVSLFIDSRAAFAAGIHCIRGLSHV</sequence>
<reference evidence="1 2" key="1">
    <citation type="submission" date="2020-08" db="EMBL/GenBank/DDBJ databases">
        <title>Genomic Encyclopedia of Type Strains, Phase IV (KMG-IV): sequencing the most valuable type-strain genomes for metagenomic binning, comparative biology and taxonomic classification.</title>
        <authorList>
            <person name="Goeker M."/>
        </authorList>
    </citation>
    <scope>NUCLEOTIDE SEQUENCE [LARGE SCALE GENOMIC DNA]</scope>
    <source>
        <strain evidence="1 2">DSM 26189</strain>
    </source>
</reference>
<dbReference type="InterPro" id="IPR042257">
    <property type="entry name" value="DGOK_C"/>
</dbReference>
<dbReference type="Gene3D" id="3.30.420.300">
    <property type="entry name" value="2-keto-3-deoxy-galactonokinase, substrate binding domain"/>
    <property type="match status" value="1"/>
</dbReference>
<organism evidence="1 2">
    <name type="scientific">Sphingobium jiangsuense</name>
    <dbReference type="NCBI Taxonomy" id="870476"/>
    <lineage>
        <taxon>Bacteria</taxon>
        <taxon>Pseudomonadati</taxon>
        <taxon>Pseudomonadota</taxon>
        <taxon>Alphaproteobacteria</taxon>
        <taxon>Sphingomonadales</taxon>
        <taxon>Sphingomonadaceae</taxon>
        <taxon>Sphingobium</taxon>
    </lineage>
</organism>
<protein>
    <submittedName>
        <fullName evidence="1">2-dehydro-3-deoxygalactonokinase</fullName>
        <ecNumber evidence="1">2.7.1.58</ecNumber>
    </submittedName>
</protein>
<evidence type="ECO:0000313" key="1">
    <source>
        <dbReference type="EMBL" id="MBB3926130.1"/>
    </source>
</evidence>
<dbReference type="AlphaFoldDB" id="A0A7W6FPS1"/>
<evidence type="ECO:0000313" key="2">
    <source>
        <dbReference type="Proteomes" id="UP000571950"/>
    </source>
</evidence>
<dbReference type="Pfam" id="PF05035">
    <property type="entry name" value="DGOK"/>
    <property type="match status" value="1"/>
</dbReference>
<name>A0A7W6FPS1_9SPHN</name>